<evidence type="ECO:0008006" key="4">
    <source>
        <dbReference type="Google" id="ProtNLM"/>
    </source>
</evidence>
<accession>Q02A91</accession>
<gene>
    <name evidence="3" type="ordered locus">Acid_1037</name>
</gene>
<feature type="region of interest" description="Disordered" evidence="2">
    <location>
        <begin position="161"/>
        <end position="191"/>
    </location>
</feature>
<feature type="compositionally biased region" description="Pro residues" evidence="2">
    <location>
        <begin position="15"/>
        <end position="25"/>
    </location>
</feature>
<proteinExistence type="inferred from homology"/>
<evidence type="ECO:0000313" key="3">
    <source>
        <dbReference type="EMBL" id="ABJ82035.1"/>
    </source>
</evidence>
<sequence>MWNKKRDEEPQRPSYNPPTPPPASPAPVNNPIDVRKETAPMSSMPPARFEPENRGGAATIGKAVKVVGQIFSREDLYVDGDVEGTIEALEHKLTVGPNGTVQATVKAREVVALGSIKGNVEATEKIEIRKDAKLTGDIRTARIIIEDGAYFKGSIDIVKPEPAKGAPKAQPAQAATPAPTPVAASAPEIKR</sequence>
<comment type="similarity">
    <text evidence="1">Belongs to the bactofilin family.</text>
</comment>
<dbReference type="HOGENOM" id="CLU_072799_2_0_0"/>
<dbReference type="PANTHER" id="PTHR35024">
    <property type="entry name" value="HYPOTHETICAL CYTOSOLIC PROTEIN"/>
    <property type="match status" value="1"/>
</dbReference>
<dbReference type="eggNOG" id="COG1664">
    <property type="taxonomic scope" value="Bacteria"/>
</dbReference>
<reference evidence="3" key="1">
    <citation type="submission" date="2006-10" db="EMBL/GenBank/DDBJ databases">
        <title>Complete sequence of Solibacter usitatus Ellin6076.</title>
        <authorList>
            <consortium name="US DOE Joint Genome Institute"/>
            <person name="Copeland A."/>
            <person name="Lucas S."/>
            <person name="Lapidus A."/>
            <person name="Barry K."/>
            <person name="Detter J.C."/>
            <person name="Glavina del Rio T."/>
            <person name="Hammon N."/>
            <person name="Israni S."/>
            <person name="Dalin E."/>
            <person name="Tice H."/>
            <person name="Pitluck S."/>
            <person name="Thompson L.S."/>
            <person name="Brettin T."/>
            <person name="Bruce D."/>
            <person name="Han C."/>
            <person name="Tapia R."/>
            <person name="Gilna P."/>
            <person name="Schmutz J."/>
            <person name="Larimer F."/>
            <person name="Land M."/>
            <person name="Hauser L."/>
            <person name="Kyrpides N."/>
            <person name="Mikhailova N."/>
            <person name="Janssen P.H."/>
            <person name="Kuske C.R."/>
            <person name="Richardson P."/>
        </authorList>
    </citation>
    <scope>NUCLEOTIDE SEQUENCE</scope>
    <source>
        <strain evidence="3">Ellin6076</strain>
    </source>
</reference>
<dbReference type="EMBL" id="CP000473">
    <property type="protein sequence ID" value="ABJ82035.1"/>
    <property type="molecule type" value="Genomic_DNA"/>
</dbReference>
<evidence type="ECO:0000256" key="2">
    <source>
        <dbReference type="SAM" id="MobiDB-lite"/>
    </source>
</evidence>
<protein>
    <recommendedName>
        <fullName evidence="4">Integral membrane protein CcmA involved in cell shape determination-like protein</fullName>
    </recommendedName>
</protein>
<organism evidence="3">
    <name type="scientific">Solibacter usitatus (strain Ellin6076)</name>
    <dbReference type="NCBI Taxonomy" id="234267"/>
    <lineage>
        <taxon>Bacteria</taxon>
        <taxon>Pseudomonadati</taxon>
        <taxon>Acidobacteriota</taxon>
        <taxon>Terriglobia</taxon>
        <taxon>Bryobacterales</taxon>
        <taxon>Solibacteraceae</taxon>
        <taxon>Candidatus Solibacter</taxon>
    </lineage>
</organism>
<evidence type="ECO:0000256" key="1">
    <source>
        <dbReference type="ARBA" id="ARBA00044755"/>
    </source>
</evidence>
<dbReference type="InterPro" id="IPR007607">
    <property type="entry name" value="BacA/B"/>
</dbReference>
<dbReference type="KEGG" id="sus:Acid_1037"/>
<dbReference type="AlphaFoldDB" id="Q02A91"/>
<feature type="region of interest" description="Disordered" evidence="2">
    <location>
        <begin position="1"/>
        <end position="54"/>
    </location>
</feature>
<dbReference type="InParanoid" id="Q02A91"/>
<dbReference type="PANTHER" id="PTHR35024:SF4">
    <property type="entry name" value="POLYMER-FORMING CYTOSKELETAL PROTEIN"/>
    <property type="match status" value="1"/>
</dbReference>
<dbReference type="STRING" id="234267.Acid_1037"/>
<name>Q02A91_SOLUE</name>
<dbReference type="Pfam" id="PF04519">
    <property type="entry name" value="Bactofilin"/>
    <property type="match status" value="1"/>
</dbReference>
<feature type="compositionally biased region" description="Low complexity" evidence="2">
    <location>
        <begin position="163"/>
        <end position="191"/>
    </location>
</feature>
<feature type="compositionally biased region" description="Basic and acidic residues" evidence="2">
    <location>
        <begin position="1"/>
        <end position="11"/>
    </location>
</feature>